<sequence length="27" mass="3032">MDLEDIKVNVPEEVVGTKGKFEIKKGK</sequence>
<gene>
    <name evidence="1" type="ORF">LCDPAC01_00360</name>
</gene>
<reference evidence="1" key="1">
    <citation type="journal article" date="2019" name="MBio">
        <title>Virus Genomes from Deep Sea Sediments Expand the Ocean Megavirome and Support Independent Origins of Viral Gigantism.</title>
        <authorList>
            <person name="Backstrom D."/>
            <person name="Yutin N."/>
            <person name="Jorgensen S.L."/>
            <person name="Dharamshi J."/>
            <person name="Homa F."/>
            <person name="Zaremba-Niedwiedzka K."/>
            <person name="Spang A."/>
            <person name="Wolf Y.I."/>
            <person name="Koonin E.V."/>
            <person name="Ettema T.J."/>
        </authorList>
    </citation>
    <scope>NUCLEOTIDE SEQUENCE</scope>
</reference>
<protein>
    <submittedName>
        <fullName evidence="1">Uncharacterized protein</fullName>
    </submittedName>
</protein>
<evidence type="ECO:0000313" key="1">
    <source>
        <dbReference type="EMBL" id="QBK84555.1"/>
    </source>
</evidence>
<dbReference type="EMBL" id="MK500279">
    <property type="protein sequence ID" value="QBK84555.1"/>
    <property type="molecule type" value="Genomic_DNA"/>
</dbReference>
<proteinExistence type="predicted"/>
<accession>A0A481YMD7</accession>
<name>A0A481YMD7_9VIRU</name>
<organism evidence="1">
    <name type="scientific">Pithovirus LCDPAC01</name>
    <dbReference type="NCBI Taxonomy" id="2506600"/>
    <lineage>
        <taxon>Viruses</taxon>
        <taxon>Pithoviruses</taxon>
    </lineage>
</organism>